<evidence type="ECO:0000256" key="5">
    <source>
        <dbReference type="ARBA" id="ARBA00022777"/>
    </source>
</evidence>
<dbReference type="InterPro" id="IPR019734">
    <property type="entry name" value="TPR_rpt"/>
</dbReference>
<dbReference type="Pfam" id="PF02518">
    <property type="entry name" value="HATPase_c"/>
    <property type="match status" value="1"/>
</dbReference>
<dbReference type="SUPFAM" id="SSF47384">
    <property type="entry name" value="Homodimeric domain of signal transducing histidine kinase"/>
    <property type="match status" value="1"/>
</dbReference>
<gene>
    <name evidence="11" type="ORF">M9979_06635</name>
</gene>
<proteinExistence type="predicted"/>
<reference evidence="11" key="1">
    <citation type="submission" date="2022-05" db="EMBL/GenBank/DDBJ databases">
        <title>Sphingomonas sp. strain RP10 Genome sequencing and assembly.</title>
        <authorList>
            <person name="Kim I."/>
        </authorList>
    </citation>
    <scope>NUCLEOTIDE SEQUENCE</scope>
    <source>
        <strain evidence="11">RP10</strain>
    </source>
</reference>
<evidence type="ECO:0000259" key="10">
    <source>
        <dbReference type="PROSITE" id="PS50109"/>
    </source>
</evidence>
<dbReference type="GO" id="GO:0000155">
    <property type="term" value="F:phosphorelay sensor kinase activity"/>
    <property type="evidence" value="ECO:0007669"/>
    <property type="project" value="InterPro"/>
</dbReference>
<keyword evidence="8" id="KW-0812">Transmembrane</keyword>
<evidence type="ECO:0000313" key="11">
    <source>
        <dbReference type="EMBL" id="MCP3734549.1"/>
    </source>
</evidence>
<dbReference type="Gene3D" id="1.25.40.10">
    <property type="entry name" value="Tetratricopeptide repeat domain"/>
    <property type="match status" value="1"/>
</dbReference>
<dbReference type="PANTHER" id="PTHR43047:SF78">
    <property type="entry name" value="SENSORY_REGULATORY PROTEIN RPFC"/>
    <property type="match status" value="1"/>
</dbReference>
<evidence type="ECO:0000256" key="9">
    <source>
        <dbReference type="SAM" id="SignalP"/>
    </source>
</evidence>
<dbReference type="RefSeq" id="WP_254288546.1">
    <property type="nucleotide sequence ID" value="NZ_JAMLDY010000006.1"/>
</dbReference>
<evidence type="ECO:0000256" key="3">
    <source>
        <dbReference type="ARBA" id="ARBA00022553"/>
    </source>
</evidence>
<dbReference type="PROSITE" id="PS50109">
    <property type="entry name" value="HIS_KIN"/>
    <property type="match status" value="1"/>
</dbReference>
<dbReference type="SMART" id="SM00388">
    <property type="entry name" value="HisKA"/>
    <property type="match status" value="1"/>
</dbReference>
<dbReference type="InterPro" id="IPR011006">
    <property type="entry name" value="CheY-like_superfamily"/>
</dbReference>
<dbReference type="GO" id="GO:0005524">
    <property type="term" value="F:ATP binding"/>
    <property type="evidence" value="ECO:0007669"/>
    <property type="project" value="UniProtKB-KW"/>
</dbReference>
<evidence type="ECO:0000256" key="8">
    <source>
        <dbReference type="SAM" id="Phobius"/>
    </source>
</evidence>
<evidence type="ECO:0000256" key="7">
    <source>
        <dbReference type="PROSITE-ProRule" id="PRU00339"/>
    </source>
</evidence>
<dbReference type="Gene3D" id="3.30.565.10">
    <property type="entry name" value="Histidine kinase-like ATPase, C-terminal domain"/>
    <property type="match status" value="1"/>
</dbReference>
<dbReference type="InterPro" id="IPR036097">
    <property type="entry name" value="HisK_dim/P_sf"/>
</dbReference>
<protein>
    <recommendedName>
        <fullName evidence="2">histidine kinase</fullName>
        <ecNumber evidence="2">2.7.13.3</ecNumber>
    </recommendedName>
</protein>
<dbReference type="Pfam" id="PF14938">
    <property type="entry name" value="SNAP"/>
    <property type="match status" value="1"/>
</dbReference>
<keyword evidence="11" id="KW-0547">Nucleotide-binding</keyword>
<keyword evidence="3" id="KW-0597">Phosphoprotein</keyword>
<dbReference type="FunFam" id="3.30.565.10:FF:000010">
    <property type="entry name" value="Sensor histidine kinase RcsC"/>
    <property type="match status" value="1"/>
</dbReference>
<dbReference type="SUPFAM" id="SSF55874">
    <property type="entry name" value="ATPase domain of HSP90 chaperone/DNA topoisomerase II/histidine kinase"/>
    <property type="match status" value="1"/>
</dbReference>
<feature type="repeat" description="TPR" evidence="7">
    <location>
        <begin position="195"/>
        <end position="228"/>
    </location>
</feature>
<dbReference type="InterPro" id="IPR005467">
    <property type="entry name" value="His_kinase_dom"/>
</dbReference>
<dbReference type="EC" id="2.7.13.3" evidence="2"/>
<evidence type="ECO:0000313" key="12">
    <source>
        <dbReference type="Proteomes" id="UP001139486"/>
    </source>
</evidence>
<dbReference type="InterPro" id="IPR003661">
    <property type="entry name" value="HisK_dim/P_dom"/>
</dbReference>
<dbReference type="EMBL" id="JAMLDY010000006">
    <property type="protein sequence ID" value="MCP3734549.1"/>
    <property type="molecule type" value="Genomic_DNA"/>
</dbReference>
<dbReference type="InterPro" id="IPR004358">
    <property type="entry name" value="Sig_transdc_His_kin-like_C"/>
</dbReference>
<keyword evidence="7" id="KW-0802">TPR repeat</keyword>
<dbReference type="Pfam" id="PF00512">
    <property type="entry name" value="HisKA"/>
    <property type="match status" value="1"/>
</dbReference>
<dbReference type="SUPFAM" id="SSF52172">
    <property type="entry name" value="CheY-like"/>
    <property type="match status" value="1"/>
</dbReference>
<keyword evidence="6" id="KW-0902">Two-component regulatory system</keyword>
<feature type="chain" id="PRO_5040847364" description="histidine kinase" evidence="9">
    <location>
        <begin position="23"/>
        <end position="810"/>
    </location>
</feature>
<dbReference type="Gene3D" id="1.10.287.130">
    <property type="match status" value="1"/>
</dbReference>
<organism evidence="11 12">
    <name type="scientific">Sphingomonas liriopis</name>
    <dbReference type="NCBI Taxonomy" id="2949094"/>
    <lineage>
        <taxon>Bacteria</taxon>
        <taxon>Pseudomonadati</taxon>
        <taxon>Pseudomonadota</taxon>
        <taxon>Alphaproteobacteria</taxon>
        <taxon>Sphingomonadales</taxon>
        <taxon>Sphingomonadaceae</taxon>
        <taxon>Sphingomonas</taxon>
    </lineage>
</organism>
<evidence type="ECO:0000256" key="6">
    <source>
        <dbReference type="ARBA" id="ARBA00023012"/>
    </source>
</evidence>
<keyword evidence="12" id="KW-1185">Reference proteome</keyword>
<feature type="repeat" description="TPR" evidence="7">
    <location>
        <begin position="157"/>
        <end position="190"/>
    </location>
</feature>
<keyword evidence="4" id="KW-0808">Transferase</keyword>
<comment type="caution">
    <text evidence="11">The sequence shown here is derived from an EMBL/GenBank/DDBJ whole genome shotgun (WGS) entry which is preliminary data.</text>
</comment>
<keyword evidence="5" id="KW-0418">Kinase</keyword>
<sequence length="810" mass="85823">MRFRGGLIGGLALLIAAIALPAAGQGTGVRDRFDVLVADAKAAMLTDPHLTVDKAEEAERLAGRQRASDGRLLMQATAFWLHGEALMRLNEVPRAKPLIAQAVRIATRIAPGSKLQGDALLASGWINTVQADVADALNDYQNAYAIFRKLGDTRSQSKALQSIGSLYSGGNDYTNALKYFDQALGLYQSDPMLALSLYNNRGSAMKALGRFDEAEAQFGKALAITQQMHSPLLRVMVLGNIAETRLSMDDVRGAERAIDEGLRLSTRGEGAGYRKLLIALAAQAAFQRSDLDRAATLIGERFADGDFSRSTLIDREAHRTAYTIYRANGEHDRALQHLVALKRLDDEATTLARSTNAALMAARFDFANQELKIASLQRDEARRNVAYEQTRTRTQRNIFLGAAATAAIVMALLGFGLVTLRRSRNQVRAANDDLAVTNTALGKALAAKTEFLATTSHEIRTPLNGILGMTQVMLADPRIAGATRDRLAVVHGAGVTMRALVDDILDVAKMETGNLVIEAAPFDLAAMLRESTRLWEDQATAKGLAFHRDLTACPTMVVGDAARLRQIVFNLMSNALKFTPQGSVTLEVAASAADRLRIVIADTGVGIAADKCEAIFESFRQADTSTTRQFGGTGLGLAICRNLARAMGGDVAVASVPGQGARFIVDLPLVLADAPPVVPPAATPDLLVVDGNPITRAMLRTLMAPHAGDVAAVGNLDDALAALAVGGVRRMVVDAAVIHAGGDSRAAVGRLVEAARGAAITILWPAGSDAERACFAADPRFASVVKPISGAALVAAVCAPCDAALVTQAA</sequence>
<dbReference type="PRINTS" id="PR00344">
    <property type="entry name" value="BCTRLSENSOR"/>
</dbReference>
<evidence type="ECO:0000256" key="2">
    <source>
        <dbReference type="ARBA" id="ARBA00012438"/>
    </source>
</evidence>
<evidence type="ECO:0000256" key="4">
    <source>
        <dbReference type="ARBA" id="ARBA00022679"/>
    </source>
</evidence>
<dbReference type="Proteomes" id="UP001139486">
    <property type="component" value="Unassembled WGS sequence"/>
</dbReference>
<evidence type="ECO:0000256" key="1">
    <source>
        <dbReference type="ARBA" id="ARBA00000085"/>
    </source>
</evidence>
<comment type="catalytic activity">
    <reaction evidence="1">
        <text>ATP + protein L-histidine = ADP + protein N-phospho-L-histidine.</text>
        <dbReference type="EC" id="2.7.13.3"/>
    </reaction>
</comment>
<keyword evidence="11" id="KW-0067">ATP-binding</keyword>
<dbReference type="CDD" id="cd00082">
    <property type="entry name" value="HisKA"/>
    <property type="match status" value="1"/>
</dbReference>
<dbReference type="SMART" id="SM00028">
    <property type="entry name" value="TPR"/>
    <property type="match status" value="4"/>
</dbReference>
<keyword evidence="9" id="KW-0732">Signal</keyword>
<accession>A0A9X2HSB1</accession>
<keyword evidence="8" id="KW-1133">Transmembrane helix</keyword>
<dbReference type="CDD" id="cd16922">
    <property type="entry name" value="HATPase_EvgS-ArcB-TorS-like"/>
    <property type="match status" value="1"/>
</dbReference>
<dbReference type="SUPFAM" id="SSF48452">
    <property type="entry name" value="TPR-like"/>
    <property type="match status" value="1"/>
</dbReference>
<dbReference type="PANTHER" id="PTHR43047">
    <property type="entry name" value="TWO-COMPONENT HISTIDINE PROTEIN KINASE"/>
    <property type="match status" value="1"/>
</dbReference>
<dbReference type="AlphaFoldDB" id="A0A9X2HSB1"/>
<dbReference type="SMART" id="SM00387">
    <property type="entry name" value="HATPase_c"/>
    <property type="match status" value="1"/>
</dbReference>
<name>A0A9X2HSB1_9SPHN</name>
<dbReference type="InterPro" id="IPR003594">
    <property type="entry name" value="HATPase_dom"/>
</dbReference>
<dbReference type="InterPro" id="IPR036890">
    <property type="entry name" value="HATPase_C_sf"/>
</dbReference>
<dbReference type="InterPro" id="IPR011990">
    <property type="entry name" value="TPR-like_helical_dom_sf"/>
</dbReference>
<feature type="domain" description="Histidine kinase" evidence="10">
    <location>
        <begin position="454"/>
        <end position="671"/>
    </location>
</feature>
<dbReference type="PROSITE" id="PS50005">
    <property type="entry name" value="TPR"/>
    <property type="match status" value="2"/>
</dbReference>
<feature type="transmembrane region" description="Helical" evidence="8">
    <location>
        <begin position="398"/>
        <end position="420"/>
    </location>
</feature>
<keyword evidence="8" id="KW-0472">Membrane</keyword>
<feature type="signal peptide" evidence="9">
    <location>
        <begin position="1"/>
        <end position="22"/>
    </location>
</feature>